<dbReference type="PANTHER" id="PTHR32440">
    <property type="entry name" value="PHOSPHATASE DCR2-RELATED-RELATED"/>
    <property type="match status" value="1"/>
</dbReference>
<protein>
    <submittedName>
        <fullName evidence="3">Putative inactive purple acid phosphatase 16</fullName>
    </submittedName>
</protein>
<dbReference type="CDD" id="cd07383">
    <property type="entry name" value="MPP_Dcr2"/>
    <property type="match status" value="1"/>
</dbReference>
<dbReference type="SUPFAM" id="SSF56300">
    <property type="entry name" value="Metallo-dependent phosphatases"/>
    <property type="match status" value="1"/>
</dbReference>
<reference evidence="3" key="1">
    <citation type="journal article" date="2020" name="Phytopathology">
        <title>Genome sequence and comparative analysis of Colletotrichum gloeosporioides isolated from Liriodendron leaves.</title>
        <authorList>
            <person name="Fu F.F."/>
            <person name="Hao Z."/>
            <person name="Wang P."/>
            <person name="Lu Y."/>
            <person name="Xue L.J."/>
            <person name="Wei G."/>
            <person name="Tian Y."/>
            <person name="Baishi H."/>
            <person name="Xu H."/>
            <person name="Shi J."/>
            <person name="Cheng T."/>
            <person name="Wang G."/>
            <person name="Yi Y."/>
            <person name="Chen J."/>
        </authorList>
    </citation>
    <scope>NUCLEOTIDE SEQUENCE</scope>
    <source>
        <strain evidence="3">Lc1</strain>
    </source>
</reference>
<reference evidence="3" key="2">
    <citation type="submission" date="2020-03" db="EMBL/GenBank/DDBJ databases">
        <authorList>
            <person name="Fu F.-F."/>
            <person name="Chen J."/>
        </authorList>
    </citation>
    <scope>NUCLEOTIDE SEQUENCE</scope>
    <source>
        <strain evidence="3">Lc1</strain>
    </source>
</reference>
<dbReference type="Pfam" id="PF00149">
    <property type="entry name" value="Metallophos"/>
    <property type="match status" value="1"/>
</dbReference>
<dbReference type="Proteomes" id="UP000613401">
    <property type="component" value="Unassembled WGS sequence"/>
</dbReference>
<comment type="caution">
    <text evidence="3">The sequence shown here is derived from an EMBL/GenBank/DDBJ whole genome shotgun (WGS) entry which is preliminary data.</text>
</comment>
<dbReference type="GeneID" id="69014887"/>
<evidence type="ECO:0000313" key="4">
    <source>
        <dbReference type="Proteomes" id="UP000613401"/>
    </source>
</evidence>
<sequence>MPEAKLEEAVQLRPPQSTARLVERICQLIFVYAISFAAMFMLVTKISPGKWPLKEPSLDKPRLKLGATNRDFRIGIFSDLHFGEVEFASWGIEQDINSTRVMKNVMRSEHPDLVVLNGDLITGEDTHKENSTEYINQIVRPMIEAGQKWTSIYGNHDSKHNLDREQLFRAEKGYDLCYTTSMGDKLPGITNYYLPIFDGDAKDPIALLWFFDSRGGTTYQTDSDNMDDIPNWVAPETAEWFTTTYDELKEKHGRVIPSVAFVHIPPHVFLDAQKSNLDPSKFPGLNADSPLAIQGQGQEDDPFIEALLEAEGLHSIHVGHDHGDSWCSTWPGHEGGLGAEAPFLCFAKHTGYGGYGEWNRGARMLRLLFSQGDNPQMSVETWVRMEDDQVITRVSLNETYGLDSYPSNNGE</sequence>
<dbReference type="GO" id="GO:0016788">
    <property type="term" value="F:hydrolase activity, acting on ester bonds"/>
    <property type="evidence" value="ECO:0007669"/>
    <property type="project" value="TreeGrafter"/>
</dbReference>
<evidence type="ECO:0000259" key="2">
    <source>
        <dbReference type="Pfam" id="PF00149"/>
    </source>
</evidence>
<keyword evidence="1" id="KW-0472">Membrane</keyword>
<feature type="domain" description="Calcineurin-like phosphoesterase" evidence="2">
    <location>
        <begin position="72"/>
        <end position="323"/>
    </location>
</feature>
<accession>A0A8H4FFD0</accession>
<keyword evidence="1" id="KW-0812">Transmembrane</keyword>
<dbReference type="GO" id="GO:0005737">
    <property type="term" value="C:cytoplasm"/>
    <property type="evidence" value="ECO:0007669"/>
    <property type="project" value="TreeGrafter"/>
</dbReference>
<keyword evidence="4" id="KW-1185">Reference proteome</keyword>
<dbReference type="AlphaFoldDB" id="A0A8H4FFD0"/>
<dbReference type="RefSeq" id="XP_045259457.1">
    <property type="nucleotide sequence ID" value="XM_045407722.1"/>
</dbReference>
<dbReference type="InterPro" id="IPR004843">
    <property type="entry name" value="Calcineurin-like_PHP"/>
</dbReference>
<dbReference type="PANTHER" id="PTHR32440:SF11">
    <property type="entry name" value="METALLOPHOSPHOESTERASE DOMAIN-CONTAINING PROTEIN"/>
    <property type="match status" value="1"/>
</dbReference>
<organism evidence="3 4">
    <name type="scientific">Colletotrichum gloeosporioides</name>
    <name type="common">Anthracnose fungus</name>
    <name type="synonym">Glomerella cingulata</name>
    <dbReference type="NCBI Taxonomy" id="474922"/>
    <lineage>
        <taxon>Eukaryota</taxon>
        <taxon>Fungi</taxon>
        <taxon>Dikarya</taxon>
        <taxon>Ascomycota</taxon>
        <taxon>Pezizomycotina</taxon>
        <taxon>Sordariomycetes</taxon>
        <taxon>Hypocreomycetidae</taxon>
        <taxon>Glomerellales</taxon>
        <taxon>Glomerellaceae</taxon>
        <taxon>Colletotrichum</taxon>
        <taxon>Colletotrichum gloeosporioides species complex</taxon>
    </lineage>
</organism>
<proteinExistence type="predicted"/>
<evidence type="ECO:0000256" key="1">
    <source>
        <dbReference type="SAM" id="Phobius"/>
    </source>
</evidence>
<dbReference type="EMBL" id="WVTB01000077">
    <property type="protein sequence ID" value="KAF3800297.1"/>
    <property type="molecule type" value="Genomic_DNA"/>
</dbReference>
<dbReference type="OMA" id="HIPPHVF"/>
<dbReference type="InterPro" id="IPR029052">
    <property type="entry name" value="Metallo-depent_PP-like"/>
</dbReference>
<feature type="transmembrane region" description="Helical" evidence="1">
    <location>
        <begin position="21"/>
        <end position="43"/>
    </location>
</feature>
<gene>
    <name evidence="3" type="ORF">GCG54_00007744</name>
</gene>
<dbReference type="Gene3D" id="3.60.21.10">
    <property type="match status" value="1"/>
</dbReference>
<keyword evidence="1" id="KW-1133">Transmembrane helix</keyword>
<name>A0A8H4FFD0_COLGL</name>
<evidence type="ECO:0000313" key="3">
    <source>
        <dbReference type="EMBL" id="KAF3800297.1"/>
    </source>
</evidence>